<evidence type="ECO:0000256" key="5">
    <source>
        <dbReference type="ARBA" id="ARBA00022801"/>
    </source>
</evidence>
<dbReference type="STRING" id="61395.A0A1Y1WB19"/>
<dbReference type="SUPFAM" id="SSF52540">
    <property type="entry name" value="P-loop containing nucleoside triphosphate hydrolases"/>
    <property type="match status" value="1"/>
</dbReference>
<dbReference type="InterPro" id="IPR025714">
    <property type="entry name" value="Methyltranfer_dom"/>
</dbReference>
<dbReference type="GO" id="GO:0004386">
    <property type="term" value="F:helicase activity"/>
    <property type="evidence" value="ECO:0007669"/>
    <property type="project" value="UniProtKB-KW"/>
</dbReference>
<comment type="similarity">
    <text evidence="11">Belongs to the helicase family. Dicer subfamily.</text>
</comment>
<evidence type="ECO:0000256" key="2">
    <source>
        <dbReference type="ARBA" id="ARBA00022723"/>
    </source>
</evidence>
<evidence type="ECO:0000256" key="12">
    <source>
        <dbReference type="SAM" id="MobiDB-lite"/>
    </source>
</evidence>
<dbReference type="GO" id="GO:0006396">
    <property type="term" value="P:RNA processing"/>
    <property type="evidence" value="ECO:0007669"/>
    <property type="project" value="InterPro"/>
</dbReference>
<evidence type="ECO:0000256" key="1">
    <source>
        <dbReference type="ARBA" id="ARBA00001936"/>
    </source>
</evidence>
<gene>
    <name evidence="17" type="ORF">DL89DRAFT_292180</name>
</gene>
<evidence type="ECO:0000256" key="6">
    <source>
        <dbReference type="ARBA" id="ARBA00022806"/>
    </source>
</evidence>
<dbReference type="PANTHER" id="PTHR14950:SF37">
    <property type="entry name" value="ENDORIBONUCLEASE DICER"/>
    <property type="match status" value="1"/>
</dbReference>
<comment type="caution">
    <text evidence="17">The sequence shown here is derived from an EMBL/GenBank/DDBJ whole genome shotgun (WGS) entry which is preliminary data.</text>
</comment>
<dbReference type="InterPro" id="IPR000999">
    <property type="entry name" value="RNase_III_dom"/>
</dbReference>
<dbReference type="CDD" id="cd02440">
    <property type="entry name" value="AdoMet_MTases"/>
    <property type="match status" value="1"/>
</dbReference>
<proteinExistence type="inferred from homology"/>
<keyword evidence="9" id="KW-0943">RNA-mediated gene silencing</keyword>
<feature type="domain" description="Dicer dsRNA-binding fold" evidence="16">
    <location>
        <begin position="896"/>
        <end position="1015"/>
    </location>
</feature>
<reference evidence="17 18" key="1">
    <citation type="submission" date="2016-07" db="EMBL/GenBank/DDBJ databases">
        <title>Pervasive Adenine N6-methylation of Active Genes in Fungi.</title>
        <authorList>
            <consortium name="DOE Joint Genome Institute"/>
            <person name="Mondo S.J."/>
            <person name="Dannebaum R.O."/>
            <person name="Kuo R.C."/>
            <person name="Labutti K."/>
            <person name="Haridas S."/>
            <person name="Kuo A."/>
            <person name="Salamov A."/>
            <person name="Ahrendt S.R."/>
            <person name="Lipzen A."/>
            <person name="Sullivan W."/>
            <person name="Andreopoulos W.B."/>
            <person name="Clum A."/>
            <person name="Lindquist E."/>
            <person name="Daum C."/>
            <person name="Ramamoorthy G.K."/>
            <person name="Gryganskyi A."/>
            <person name="Culley D."/>
            <person name="Magnuson J.K."/>
            <person name="James T.Y."/>
            <person name="O'Malley M.A."/>
            <person name="Stajich J.E."/>
            <person name="Spatafora J.W."/>
            <person name="Visel A."/>
            <person name="Grigoriev I.V."/>
        </authorList>
    </citation>
    <scope>NUCLEOTIDE SEQUENCE [LARGE SCALE GENOMIC DNA]</scope>
    <source>
        <strain evidence="17 18">ATCC 12442</strain>
    </source>
</reference>
<dbReference type="InterPro" id="IPR038248">
    <property type="entry name" value="Dicer_dimer_sf"/>
</dbReference>
<dbReference type="Gene3D" id="3.30.160.380">
    <property type="entry name" value="Dicer dimerisation domain"/>
    <property type="match status" value="1"/>
</dbReference>
<dbReference type="SUPFAM" id="SSF53335">
    <property type="entry name" value="S-adenosyl-L-methionine-dependent methyltransferases"/>
    <property type="match status" value="1"/>
</dbReference>
<keyword evidence="2" id="KW-0479">Metal-binding</keyword>
<keyword evidence="4" id="KW-0547">Nucleotide-binding</keyword>
<feature type="domain" description="RNase III" evidence="13">
    <location>
        <begin position="1729"/>
        <end position="1897"/>
    </location>
</feature>
<feature type="region of interest" description="Disordered" evidence="12">
    <location>
        <begin position="1554"/>
        <end position="1589"/>
    </location>
</feature>
<keyword evidence="18" id="KW-1185">Reference proteome</keyword>
<dbReference type="PROSITE" id="PS51327">
    <property type="entry name" value="DICER_DSRBF"/>
    <property type="match status" value="1"/>
</dbReference>
<evidence type="ECO:0000256" key="9">
    <source>
        <dbReference type="ARBA" id="ARBA00023158"/>
    </source>
</evidence>
<keyword evidence="10" id="KW-0464">Manganese</keyword>
<comment type="cofactor">
    <cofactor evidence="1">
        <name>Mn(2+)</name>
        <dbReference type="ChEBI" id="CHEBI:29035"/>
    </cofactor>
</comment>
<keyword evidence="7" id="KW-0067">ATP-binding</keyword>
<evidence type="ECO:0000256" key="3">
    <source>
        <dbReference type="ARBA" id="ARBA00022737"/>
    </source>
</evidence>
<evidence type="ECO:0000259" key="15">
    <source>
        <dbReference type="PROSITE" id="PS51194"/>
    </source>
</evidence>
<dbReference type="InterPro" id="IPR029063">
    <property type="entry name" value="SAM-dependent_MTases_sf"/>
</dbReference>
<dbReference type="InterPro" id="IPR036389">
    <property type="entry name" value="RNase_III_sf"/>
</dbReference>
<evidence type="ECO:0000313" key="18">
    <source>
        <dbReference type="Proteomes" id="UP000193922"/>
    </source>
</evidence>
<dbReference type="Pfam" id="PF00271">
    <property type="entry name" value="Helicase_C"/>
    <property type="match status" value="1"/>
</dbReference>
<dbReference type="InterPro" id="IPR027417">
    <property type="entry name" value="P-loop_NTPase"/>
</dbReference>
<evidence type="ECO:0008006" key="19">
    <source>
        <dbReference type="Google" id="ProtNLM"/>
    </source>
</evidence>
<dbReference type="PROSITE" id="PS50142">
    <property type="entry name" value="RNASE_3_2"/>
    <property type="match status" value="2"/>
</dbReference>
<keyword evidence="5" id="KW-0378">Hydrolase</keyword>
<dbReference type="SUPFAM" id="SSF69065">
    <property type="entry name" value="RNase III domain-like"/>
    <property type="match status" value="2"/>
</dbReference>
<feature type="domain" description="RNase III" evidence="13">
    <location>
        <begin position="1416"/>
        <end position="1617"/>
    </location>
</feature>
<evidence type="ECO:0000259" key="16">
    <source>
        <dbReference type="PROSITE" id="PS51327"/>
    </source>
</evidence>
<feature type="region of interest" description="Disordered" evidence="12">
    <location>
        <begin position="808"/>
        <end position="833"/>
    </location>
</feature>
<evidence type="ECO:0000256" key="4">
    <source>
        <dbReference type="ARBA" id="ARBA00022741"/>
    </source>
</evidence>
<evidence type="ECO:0000259" key="14">
    <source>
        <dbReference type="PROSITE" id="PS51192"/>
    </source>
</evidence>
<dbReference type="Proteomes" id="UP000193922">
    <property type="component" value="Unassembled WGS sequence"/>
</dbReference>
<sequence>MASNSDTVYTSVKDYYGKVLESSKDLKTSACTTGSAPHPIVLDAIRKIPSAVTDKFYGCGNPIPLGITGKSVLDLGSGSGRDCYAAAALVGPEGSVIGVDMTDEQLATARENIGEFARTLGYAPNLKFLTGYIEMLREAGVPEKSIDICISNCVINLVWPGALYTKEFESIAQTIGFARPRILAISHIEVHDAELKALVKDIKFYSITYRLFKVAENDQKEIARGQTATYLGTVAGHEDQELKTTSTESLMESALTASCCKPKQDNPDTVRLSGSLALENNTMIVLETGAGKTLGRSPEKMRVFLNNTVALVQQQARVISDNTQHRVEKFVGSAGIEAWGKSGWKAHWAKSTVQVMTHQIFLNALRHGYISLEDIDLLVIDECHHTRGNHPYALIMSEFYRLAEPSKRPHVFGMTASPLNSREDVRTSVARLQALINADLCTVDLSLCKDIVSKAESICWEYPLPPEFPETELTAVLFKACGQNAKLADRFENAPYLLQLLGPMGVDLMWHHEIQKWHNSVLTEGLRQTSVPEAAGAVTGTIQSLHHKTLTAQESLGPRRQEVVELQSALAIDREFGGMEVARTMILQRLELLDNDANIEKAAKRLKALDGSGDGKARTRWIRAGPWSDVRHLLSPQVNALLDILMSWRDRANELRGIVFVNRRLTAVALVSASSLLMRLLGAARGGGKAVRPLRQGAIRVANQTTLADFAQGKVNLIFATQVAEEGVDVQPCNLVVRFEIPQTVTSLIQSRGRARKAGSQFYVMVPGMDEDINKSAIHKHMGTRMDYERLVEMEGFLKDWCNSHMSRRASPTPITAKPGDDPDMELESDSESTKVVRIGRSGPEYWQFLQRHTLREFSADNPEDDEKELWIESRDRSGRVFTVLASGAKITYLSAIQIIYRYVQTLPQNQYDALEPAYTITEELEEVEEEGSLAGPKSSSVVAGKKRKKTPPRTLFRCSLTLPANAALRRINGPAMPTKKLAKQVASYRAAKKLHQVGAIDDSLLPVVEVKPNLSATIGKKTGPLPKGQTKGSRSAVNNYAIATPEAFKRAAPASADRDAMDVDGNTPASNPSLWHFYWISLQHPKAEVPTSIMLATANPLPDDIAVPLYIAQYNDSTDLSPEYIVPRYMWSRELDNAQIDDLASFTSKVMIRTLRHGYVWETNEVGILLAPLTTDCNSVDFEFARTCFKDRKAVYREGFDYRQLVGQLVMDALDSGNLKVVTKVCHDADVNTNLPQYHAMTSVLDDIDMAIEAKQQDPQMTVVYEHKATLVMPPKELTSTPCPPPSAVSVNMSTDTSGTPTSSAALAGTPKASTRRRIKTMNEWSRNKRVRYMLPKEDEGAAGVPLLMVKPVDFSNNYLAPVQFHSPPVTVSEGPGLETYPDGIYTTPFCCAREPLGLTDVLNLTLLSSFLTRLEQVLVAFGVRQRLSLSAETETVRCAITASSSSMDCDYQRLETLGDSILKFITSTMLFVEHPADHEGLLTSRREHLVSNSHLFHLATRMSLAESIISLAFSKREWRLPGQGWKRLHDISTKWICTPAVENNRVLRKAVAADPQEKVEDPDAVTSTGKASSENKPHTAPRKQTRDIITERPLSEKTVADIIESLLGAAVLDGGIEGALAAACSLNVTDSRWTEWQQFGKVWHAGQREKKRRLAALHMHQLEYIASLKQSLLLLPSGTNDIEPLTHQLGEIMLDTTDVNCSAPDGSVDDGISGLLSSLTKAPAGWEAMAEHTLGYRFQDRAVLVEALTHCSMMDLNSASYQRLEYLGDAVLDYFVTKRYYNYKPELVPHRITLVKHVAVSNDVLGLILVCNGLHRFLRNQSQTVNAAIADYEERFWAVRQTVADAAAEDSSCPMVDSTDVYQNLPPECWNLVPAPKVLGDLLESLLGAVYVDSGMDCGTAQALYERLIEPFLDRFVDSGKLTLNPVIQSQLICQAWGCSAFTWVPLANEDTTDFVNRSVCEFQIHGRTIVHTRGEGPRHAKFNAACQFVHLVGAAAPNALDGNLATMHGIENGGKTMAILDELLKPLCRCKEERLARARAEEEAKASLEAEASAEIVVTAMTVDAE</sequence>
<feature type="compositionally biased region" description="Polar residues" evidence="12">
    <location>
        <begin position="1567"/>
        <end position="1576"/>
    </location>
</feature>
<dbReference type="Gene3D" id="3.40.50.150">
    <property type="entry name" value="Vaccinia Virus protein VP39"/>
    <property type="match status" value="2"/>
</dbReference>
<dbReference type="InterPro" id="IPR014001">
    <property type="entry name" value="Helicase_ATP-bd"/>
</dbReference>
<evidence type="ECO:0000256" key="8">
    <source>
        <dbReference type="ARBA" id="ARBA00022842"/>
    </source>
</evidence>
<accession>A0A1Y1WB19</accession>
<keyword evidence="6" id="KW-0347">Helicase</keyword>
<dbReference type="Gene3D" id="3.40.50.300">
    <property type="entry name" value="P-loop containing nucleotide triphosphate hydrolases"/>
    <property type="match status" value="2"/>
</dbReference>
<dbReference type="RefSeq" id="XP_040744097.1">
    <property type="nucleotide sequence ID" value="XM_040890268.1"/>
</dbReference>
<dbReference type="PROSITE" id="PS00517">
    <property type="entry name" value="RNASE_3_1"/>
    <property type="match status" value="1"/>
</dbReference>
<feature type="domain" description="Helicase C-terminal" evidence="15">
    <location>
        <begin position="640"/>
        <end position="799"/>
    </location>
</feature>
<dbReference type="PROSITE" id="PS51192">
    <property type="entry name" value="HELICASE_ATP_BIND_1"/>
    <property type="match status" value="1"/>
</dbReference>
<dbReference type="Pfam" id="PF13847">
    <property type="entry name" value="Methyltransf_31"/>
    <property type="match status" value="1"/>
</dbReference>
<keyword evidence="3" id="KW-0677">Repeat</keyword>
<dbReference type="PROSITE" id="PS51194">
    <property type="entry name" value="HELICASE_CTER"/>
    <property type="match status" value="1"/>
</dbReference>
<keyword evidence="11" id="KW-0694">RNA-binding</keyword>
<evidence type="ECO:0000259" key="13">
    <source>
        <dbReference type="PROSITE" id="PS50142"/>
    </source>
</evidence>
<evidence type="ECO:0000313" key="17">
    <source>
        <dbReference type="EMBL" id="ORX70518.1"/>
    </source>
</evidence>
<dbReference type="InterPro" id="IPR001650">
    <property type="entry name" value="Helicase_C-like"/>
</dbReference>
<evidence type="ECO:0000256" key="7">
    <source>
        <dbReference type="ARBA" id="ARBA00022840"/>
    </source>
</evidence>
<dbReference type="SMART" id="SM00535">
    <property type="entry name" value="RIBOc"/>
    <property type="match status" value="2"/>
</dbReference>
<feature type="region of interest" description="Disordered" evidence="12">
    <location>
        <begin position="1293"/>
        <end position="1317"/>
    </location>
</feature>
<dbReference type="InterPro" id="IPR005034">
    <property type="entry name" value="Dicer_dimerisation"/>
</dbReference>
<dbReference type="Pfam" id="PF03368">
    <property type="entry name" value="Dicer_dimer"/>
    <property type="match status" value="1"/>
</dbReference>
<dbReference type="CDD" id="cd00593">
    <property type="entry name" value="RIBOc"/>
    <property type="match status" value="2"/>
</dbReference>
<dbReference type="GeneID" id="63806916"/>
<dbReference type="EMBL" id="MCFD01000005">
    <property type="protein sequence ID" value="ORX70518.1"/>
    <property type="molecule type" value="Genomic_DNA"/>
</dbReference>
<protein>
    <recommendedName>
        <fullName evidence="19">Dicer-like protein 1</fullName>
    </recommendedName>
</protein>
<name>A0A1Y1WB19_9FUNG</name>
<dbReference type="OrthoDB" id="416741at2759"/>
<dbReference type="GO" id="GO:0031047">
    <property type="term" value="P:regulatory ncRNA-mediated gene silencing"/>
    <property type="evidence" value="ECO:0007669"/>
    <property type="project" value="UniProtKB-KW"/>
</dbReference>
<dbReference type="SMART" id="SM00487">
    <property type="entry name" value="DEXDc"/>
    <property type="match status" value="1"/>
</dbReference>
<evidence type="ECO:0000256" key="10">
    <source>
        <dbReference type="ARBA" id="ARBA00023211"/>
    </source>
</evidence>
<dbReference type="GO" id="GO:0046872">
    <property type="term" value="F:metal ion binding"/>
    <property type="evidence" value="ECO:0007669"/>
    <property type="project" value="UniProtKB-KW"/>
</dbReference>
<evidence type="ECO:0000256" key="11">
    <source>
        <dbReference type="PROSITE-ProRule" id="PRU00657"/>
    </source>
</evidence>
<dbReference type="SMART" id="SM00490">
    <property type="entry name" value="HELICc"/>
    <property type="match status" value="1"/>
</dbReference>
<feature type="compositionally biased region" description="Polar residues" evidence="12">
    <location>
        <begin position="1293"/>
        <end position="1306"/>
    </location>
</feature>
<dbReference type="PANTHER" id="PTHR14950">
    <property type="entry name" value="DICER-RELATED"/>
    <property type="match status" value="1"/>
</dbReference>
<feature type="domain" description="Helicase ATP-binding" evidence="14">
    <location>
        <begin position="273"/>
        <end position="436"/>
    </location>
</feature>
<dbReference type="GO" id="GO:0005524">
    <property type="term" value="F:ATP binding"/>
    <property type="evidence" value="ECO:0007669"/>
    <property type="project" value="UniProtKB-KW"/>
</dbReference>
<dbReference type="InterPro" id="IPR006935">
    <property type="entry name" value="Helicase/UvrB_N"/>
</dbReference>
<dbReference type="GO" id="GO:0004525">
    <property type="term" value="F:ribonuclease III activity"/>
    <property type="evidence" value="ECO:0007669"/>
    <property type="project" value="InterPro"/>
</dbReference>
<dbReference type="GO" id="GO:0003677">
    <property type="term" value="F:DNA binding"/>
    <property type="evidence" value="ECO:0007669"/>
    <property type="project" value="InterPro"/>
</dbReference>
<dbReference type="Pfam" id="PF00636">
    <property type="entry name" value="Ribonuclease_3"/>
    <property type="match status" value="2"/>
</dbReference>
<keyword evidence="8" id="KW-0460">Magnesium</keyword>
<dbReference type="Gene3D" id="1.10.1520.10">
    <property type="entry name" value="Ribonuclease III domain"/>
    <property type="match status" value="2"/>
</dbReference>
<dbReference type="Pfam" id="PF04851">
    <property type="entry name" value="ResIII"/>
    <property type="match status" value="1"/>
</dbReference>
<feature type="compositionally biased region" description="Acidic residues" evidence="12">
    <location>
        <begin position="822"/>
        <end position="831"/>
    </location>
</feature>
<organism evidence="17 18">
    <name type="scientific">Linderina pennispora</name>
    <dbReference type="NCBI Taxonomy" id="61395"/>
    <lineage>
        <taxon>Eukaryota</taxon>
        <taxon>Fungi</taxon>
        <taxon>Fungi incertae sedis</taxon>
        <taxon>Zoopagomycota</taxon>
        <taxon>Kickxellomycotina</taxon>
        <taxon>Kickxellomycetes</taxon>
        <taxon>Kickxellales</taxon>
        <taxon>Kickxellaceae</taxon>
        <taxon>Linderina</taxon>
    </lineage>
</organism>
<dbReference type="GO" id="GO:0003723">
    <property type="term" value="F:RNA binding"/>
    <property type="evidence" value="ECO:0007669"/>
    <property type="project" value="UniProtKB-UniRule"/>
</dbReference>